<dbReference type="EMBL" id="JACWMS010000001">
    <property type="protein sequence ID" value="MBD1318003.1"/>
    <property type="molecule type" value="Genomic_DNA"/>
</dbReference>
<accession>A0ABR7W5H9</accession>
<protein>
    <submittedName>
        <fullName evidence="1">Uncharacterized protein</fullName>
    </submittedName>
</protein>
<name>A0ABR7W5H9_9ACTN</name>
<comment type="caution">
    <text evidence="1">The sequence shown here is derived from an EMBL/GenBank/DDBJ whole genome shotgun (WGS) entry which is preliminary data.</text>
</comment>
<keyword evidence="2" id="KW-1185">Reference proteome</keyword>
<evidence type="ECO:0000313" key="2">
    <source>
        <dbReference type="Proteomes" id="UP000602395"/>
    </source>
</evidence>
<proteinExistence type="predicted"/>
<dbReference type="Proteomes" id="UP000602395">
    <property type="component" value="Unassembled WGS sequence"/>
</dbReference>
<evidence type="ECO:0000313" key="1">
    <source>
        <dbReference type="EMBL" id="MBD1318003.1"/>
    </source>
</evidence>
<dbReference type="RefSeq" id="WP_190265352.1">
    <property type="nucleotide sequence ID" value="NZ_BAABAD010000003.1"/>
</dbReference>
<reference evidence="1 2" key="1">
    <citation type="submission" date="2020-09" db="EMBL/GenBank/DDBJ databases">
        <title>Novel species in genus Gordonia.</title>
        <authorList>
            <person name="Zhang G."/>
        </authorList>
    </citation>
    <scope>NUCLEOTIDE SEQUENCE [LARGE SCALE GENOMIC DNA]</scope>
    <source>
        <strain evidence="1 2">ON-33</strain>
    </source>
</reference>
<organism evidence="1 2">
    <name type="scientific">Gordonia hankookensis</name>
    <dbReference type="NCBI Taxonomy" id="589403"/>
    <lineage>
        <taxon>Bacteria</taxon>
        <taxon>Bacillati</taxon>
        <taxon>Actinomycetota</taxon>
        <taxon>Actinomycetes</taxon>
        <taxon>Mycobacteriales</taxon>
        <taxon>Gordoniaceae</taxon>
        <taxon>Gordonia</taxon>
    </lineage>
</organism>
<sequence>MSTAVGDNGPADQRAEFRMIRNVHVAVFPECYTCTDIKAKSHRGETIGLFKTEANREE</sequence>
<gene>
    <name evidence="1" type="ORF">IDF66_00265</name>
</gene>